<feature type="transmembrane region" description="Helical" evidence="6">
    <location>
        <begin position="248"/>
        <end position="266"/>
    </location>
</feature>
<protein>
    <recommendedName>
        <fullName evidence="7">Rhodopsin domain-containing protein</fullName>
    </recommendedName>
</protein>
<evidence type="ECO:0000256" key="5">
    <source>
        <dbReference type="ARBA" id="ARBA00038359"/>
    </source>
</evidence>
<organism evidence="8 9">
    <name type="scientific">Aspergillus ochraceoroseus IBT 24754</name>
    <dbReference type="NCBI Taxonomy" id="1392256"/>
    <lineage>
        <taxon>Eukaryota</taxon>
        <taxon>Fungi</taxon>
        <taxon>Dikarya</taxon>
        <taxon>Ascomycota</taxon>
        <taxon>Pezizomycotina</taxon>
        <taxon>Eurotiomycetes</taxon>
        <taxon>Eurotiomycetidae</taxon>
        <taxon>Eurotiales</taxon>
        <taxon>Aspergillaceae</taxon>
        <taxon>Aspergillus</taxon>
        <taxon>Aspergillus subgen. Nidulantes</taxon>
    </lineage>
</organism>
<evidence type="ECO:0000259" key="7">
    <source>
        <dbReference type="Pfam" id="PF20684"/>
    </source>
</evidence>
<keyword evidence="3 6" id="KW-1133">Transmembrane helix</keyword>
<comment type="similarity">
    <text evidence="5">Belongs to the SAT4 family.</text>
</comment>
<evidence type="ECO:0000256" key="2">
    <source>
        <dbReference type="ARBA" id="ARBA00022692"/>
    </source>
</evidence>
<feature type="domain" description="Rhodopsin" evidence="7">
    <location>
        <begin position="72"/>
        <end position="331"/>
    </location>
</feature>
<dbReference type="OrthoDB" id="269227at2759"/>
<evidence type="ECO:0000256" key="6">
    <source>
        <dbReference type="SAM" id="Phobius"/>
    </source>
</evidence>
<evidence type="ECO:0000313" key="9">
    <source>
        <dbReference type="Proteomes" id="UP000244073"/>
    </source>
</evidence>
<dbReference type="InterPro" id="IPR049326">
    <property type="entry name" value="Rhodopsin_dom_fungi"/>
</dbReference>
<comment type="caution">
    <text evidence="8">The sequence shown here is derived from an EMBL/GenBank/DDBJ whole genome shotgun (WGS) entry which is preliminary data.</text>
</comment>
<dbReference type="Proteomes" id="UP000244073">
    <property type="component" value="Unassembled WGS sequence"/>
</dbReference>
<dbReference type="PANTHER" id="PTHR33048:SF47">
    <property type="entry name" value="INTEGRAL MEMBRANE PROTEIN-RELATED"/>
    <property type="match status" value="1"/>
</dbReference>
<dbReference type="PANTHER" id="PTHR33048">
    <property type="entry name" value="PTH11-LIKE INTEGRAL MEMBRANE PROTEIN (AFU_ORTHOLOGUE AFUA_5G11245)"/>
    <property type="match status" value="1"/>
</dbReference>
<evidence type="ECO:0000256" key="3">
    <source>
        <dbReference type="ARBA" id="ARBA00022989"/>
    </source>
</evidence>
<name>A0A2T5LLU1_9EURO</name>
<dbReference type="EMBL" id="MSFN02000011">
    <property type="protein sequence ID" value="PTU17245.1"/>
    <property type="molecule type" value="Genomic_DNA"/>
</dbReference>
<dbReference type="RefSeq" id="XP_040748637.1">
    <property type="nucleotide sequence ID" value="XM_040892330.1"/>
</dbReference>
<accession>A0A2T5LLU1</accession>
<feature type="transmembrane region" description="Helical" evidence="6">
    <location>
        <begin position="138"/>
        <end position="161"/>
    </location>
</feature>
<gene>
    <name evidence="8" type="ORF">P175DRAFT_0103726</name>
</gene>
<dbReference type="VEuPathDB" id="FungiDB:P175DRAFT_0103726"/>
<feature type="transmembrane region" description="Helical" evidence="6">
    <location>
        <begin position="55"/>
        <end position="75"/>
    </location>
</feature>
<comment type="subcellular location">
    <subcellularLocation>
        <location evidence="1">Membrane</location>
        <topology evidence="1">Multi-pass membrane protein</topology>
    </subcellularLocation>
</comment>
<keyword evidence="4 6" id="KW-0472">Membrane</keyword>
<dbReference type="GeneID" id="63809212"/>
<evidence type="ECO:0000256" key="4">
    <source>
        <dbReference type="ARBA" id="ARBA00023136"/>
    </source>
</evidence>
<dbReference type="AlphaFoldDB" id="A0A2T5LLU1"/>
<feature type="transmembrane region" description="Helical" evidence="6">
    <location>
        <begin position="96"/>
        <end position="118"/>
    </location>
</feature>
<evidence type="ECO:0000313" key="8">
    <source>
        <dbReference type="EMBL" id="PTU17245.1"/>
    </source>
</evidence>
<sequence>MAAPRPCREHLFWMPHRFQVSIQVLWLLHSDPAIMAPIRGSLQKRTKISGDGIDLAVTLSICLFIVSIMAGLRLWASRIRKQAFNAADFMSLVSLLLFYSYALVSFLILTIGHVGYPISETSSWRRTFTLKGFFYTQLAFGVGIGAAKFSIICVCFQIHSFRKSSTLRLVSRLFMATCFCWCAMAIIGGISGCQPLAYNWNLESSGGHCINRHAASLAIGILDIASNVAMAVTLILMSRNVQMSRPRMLANISILALGTLYVSHLACRYAKADQNMAISGIASSILRTTTILHTDFTIFNQTAKMVFLWTAVEWVVAMIVFNALMLGPIFDRFFPEKEPERNAPSQGLEMPDSFQYSSSRGATYTAEATTGETISTWSCHKNEPMPNIQINLPPEPGEVRIQTEWAIERS</sequence>
<evidence type="ECO:0000256" key="1">
    <source>
        <dbReference type="ARBA" id="ARBA00004141"/>
    </source>
</evidence>
<feature type="transmembrane region" description="Helical" evidence="6">
    <location>
        <begin position="173"/>
        <end position="197"/>
    </location>
</feature>
<keyword evidence="2 6" id="KW-0812">Transmembrane</keyword>
<feature type="transmembrane region" description="Helical" evidence="6">
    <location>
        <begin position="306"/>
        <end position="327"/>
    </location>
</feature>
<dbReference type="Pfam" id="PF20684">
    <property type="entry name" value="Fung_rhodopsin"/>
    <property type="match status" value="1"/>
</dbReference>
<proteinExistence type="inferred from homology"/>
<reference evidence="8 9" key="1">
    <citation type="journal article" date="2018" name="Proc. Natl. Acad. Sci. U.S.A.">
        <title>Linking secondary metabolites to gene clusters through genome sequencing of six diverse Aspergillus species.</title>
        <authorList>
            <person name="Kaerboelling I."/>
            <person name="Vesth T.C."/>
            <person name="Frisvad J.C."/>
            <person name="Nybo J.L."/>
            <person name="Theobald S."/>
            <person name="Kuo A."/>
            <person name="Bowyer P."/>
            <person name="Matsuda Y."/>
            <person name="Mondo S."/>
            <person name="Lyhne E.K."/>
            <person name="Kogle M.E."/>
            <person name="Clum A."/>
            <person name="Lipzen A."/>
            <person name="Salamov A."/>
            <person name="Ngan C.Y."/>
            <person name="Daum C."/>
            <person name="Chiniquy J."/>
            <person name="Barry K."/>
            <person name="LaButti K."/>
            <person name="Haridas S."/>
            <person name="Simmons B.A."/>
            <person name="Magnuson J.K."/>
            <person name="Mortensen U.H."/>
            <person name="Larsen T.O."/>
            <person name="Grigoriev I.V."/>
            <person name="Baker S.E."/>
            <person name="Andersen M.R."/>
        </authorList>
    </citation>
    <scope>NUCLEOTIDE SEQUENCE [LARGE SCALE GENOMIC DNA]</scope>
    <source>
        <strain evidence="8 9">IBT 24754</strain>
    </source>
</reference>
<dbReference type="GO" id="GO:0016020">
    <property type="term" value="C:membrane"/>
    <property type="evidence" value="ECO:0007669"/>
    <property type="project" value="UniProtKB-SubCell"/>
</dbReference>
<dbReference type="InterPro" id="IPR052337">
    <property type="entry name" value="SAT4-like"/>
</dbReference>
<feature type="transmembrane region" description="Helical" evidence="6">
    <location>
        <begin position="217"/>
        <end position="236"/>
    </location>
</feature>